<comment type="caution">
    <text evidence="6">The sequence shown here is derived from an EMBL/GenBank/DDBJ whole genome shotgun (WGS) entry which is preliminary data.</text>
</comment>
<keyword evidence="3" id="KW-0808">Transferase</keyword>
<keyword evidence="4" id="KW-0125">Carotenoid biosynthesis</keyword>
<dbReference type="InterPro" id="IPR002060">
    <property type="entry name" value="Squ/phyt_synthse"/>
</dbReference>
<dbReference type="Gene3D" id="1.10.600.10">
    <property type="entry name" value="Farnesyl Diphosphate Synthase"/>
    <property type="match status" value="1"/>
</dbReference>
<comment type="pathway">
    <text evidence="1">Carotenoid biosynthesis; phytoene biosynthesis.</text>
</comment>
<dbReference type="Pfam" id="PF00494">
    <property type="entry name" value="SQS_PSY"/>
    <property type="match status" value="1"/>
</dbReference>
<dbReference type="GO" id="GO:0004311">
    <property type="term" value="F:geranylgeranyl diphosphate synthase activity"/>
    <property type="evidence" value="ECO:0007669"/>
    <property type="project" value="InterPro"/>
</dbReference>
<dbReference type="GO" id="GO:0051996">
    <property type="term" value="F:squalene synthase [NAD(P)H] activity"/>
    <property type="evidence" value="ECO:0007669"/>
    <property type="project" value="InterPro"/>
</dbReference>
<dbReference type="PROSITE" id="PS01045">
    <property type="entry name" value="SQUALEN_PHYTOEN_SYN_2"/>
    <property type="match status" value="1"/>
</dbReference>
<sequence length="346" mass="37972">MHLAHAVHDHRFGETAVKRELRAAGITDPQLCAAYLHCRTLHAHHGRTYYLATLTLPPQRRPAIHALYGFARWVDDVIDAPRTALPVEARAALLSEVGTELTAALAGGEDVHPVVRAVADTARRYEIGAELFTAFLRSMRMDLSTTDYASFEDLRGYMYGSAAVIGLQVLPVLGTVVPLPRAAPHAAALGEAFQLTNFLRDVAEDLDRGRVYLPADILARYGVDRDLLLWCRAHRRGHPRVRDALAHLVALNREIYRTAAPGIAMLDPVSRPCVATAFTLYQGILDVIEASGFDVWSGRCTVPQWRRVQVAVPAFARAMLRRAVSGRRANSGVAPRMSGARSYGGN</sequence>
<dbReference type="FunFam" id="1.10.600.10:FF:000020">
    <property type="entry name" value="Phytoene synthase"/>
    <property type="match status" value="1"/>
</dbReference>
<organism evidence="6 7">
    <name type="scientific">Thermobifida fusca TM51</name>
    <dbReference type="NCBI Taxonomy" id="1169414"/>
    <lineage>
        <taxon>Bacteria</taxon>
        <taxon>Bacillati</taxon>
        <taxon>Actinomycetota</taxon>
        <taxon>Actinomycetes</taxon>
        <taxon>Streptosporangiales</taxon>
        <taxon>Nocardiopsidaceae</taxon>
        <taxon>Thermobifida</taxon>
    </lineage>
</organism>
<dbReference type="InterPro" id="IPR019845">
    <property type="entry name" value="Squalene/phytoene_synthase_CS"/>
</dbReference>
<evidence type="ECO:0000313" key="7">
    <source>
        <dbReference type="Proteomes" id="UP000014184"/>
    </source>
</evidence>
<dbReference type="SUPFAM" id="SSF48576">
    <property type="entry name" value="Terpenoid synthases"/>
    <property type="match status" value="1"/>
</dbReference>
<evidence type="ECO:0000256" key="2">
    <source>
        <dbReference type="ARBA" id="ARBA00006251"/>
    </source>
</evidence>
<keyword evidence="7" id="KW-1185">Reference proteome</keyword>
<evidence type="ECO:0000256" key="5">
    <source>
        <dbReference type="ARBA" id="ARBA00053028"/>
    </source>
</evidence>
<dbReference type="Proteomes" id="UP000014184">
    <property type="component" value="Unassembled WGS sequence"/>
</dbReference>
<proteinExistence type="inferred from homology"/>
<dbReference type="RefSeq" id="WP_016187944.1">
    <property type="nucleotide sequence ID" value="NZ_AOSG01000001.1"/>
</dbReference>
<dbReference type="CDD" id="cd00683">
    <property type="entry name" value="Trans_IPPS_HH"/>
    <property type="match status" value="1"/>
</dbReference>
<dbReference type="AlphaFoldDB" id="A0A9P2TE38"/>
<comment type="cofactor">
    <cofactor evidence="5">
        <name>ATP</name>
        <dbReference type="ChEBI" id="CHEBI:30616"/>
    </cofactor>
</comment>
<dbReference type="GO" id="GO:0016117">
    <property type="term" value="P:carotenoid biosynthetic process"/>
    <property type="evidence" value="ECO:0007669"/>
    <property type="project" value="UniProtKB-KW"/>
</dbReference>
<evidence type="ECO:0000256" key="3">
    <source>
        <dbReference type="ARBA" id="ARBA00022679"/>
    </source>
</evidence>
<reference evidence="6 7" key="1">
    <citation type="journal article" date="2013" name="Genome Announc.">
        <title>Draft Genome Sequence of the Lignocellulose Decomposer Thermobifida fusca Strain TM51.</title>
        <authorList>
            <person name="Toth A."/>
            <person name="Barna T."/>
            <person name="Nagy I."/>
            <person name="Horvath B."/>
            <person name="Nagy I."/>
            <person name="Tancsics A."/>
            <person name="Kriszt B."/>
            <person name="Baka E."/>
            <person name="Fekete C."/>
            <person name="Kukolya J."/>
        </authorList>
    </citation>
    <scope>NUCLEOTIDE SEQUENCE [LARGE SCALE GENOMIC DNA]</scope>
    <source>
        <strain evidence="6 7">TM51</strain>
    </source>
</reference>
<gene>
    <name evidence="6" type="ORF">TM51_00120</name>
</gene>
<dbReference type="SFLD" id="SFLDS00005">
    <property type="entry name" value="Isoprenoid_Synthase_Type_I"/>
    <property type="match status" value="1"/>
</dbReference>
<protein>
    <submittedName>
        <fullName evidence="6">Phytoene synthase</fullName>
    </submittedName>
</protein>
<dbReference type="SFLD" id="SFLDG01212">
    <property type="entry name" value="Phytoene_synthase_like"/>
    <property type="match status" value="1"/>
</dbReference>
<name>A0A9P2TE38_THEFU</name>
<dbReference type="InterPro" id="IPR033904">
    <property type="entry name" value="Trans_IPPS_HH"/>
</dbReference>
<evidence type="ECO:0000313" key="6">
    <source>
        <dbReference type="EMBL" id="EOR72820.1"/>
    </source>
</evidence>
<accession>A0A9P2TE38</accession>
<dbReference type="SFLD" id="SFLDG01018">
    <property type="entry name" value="Squalene/Phytoene_Synthase_Lik"/>
    <property type="match status" value="1"/>
</dbReference>
<evidence type="ECO:0000256" key="1">
    <source>
        <dbReference type="ARBA" id="ARBA00004684"/>
    </source>
</evidence>
<comment type="similarity">
    <text evidence="2">Belongs to the phytoene/squalene synthase family.</text>
</comment>
<evidence type="ECO:0000256" key="4">
    <source>
        <dbReference type="ARBA" id="ARBA00022746"/>
    </source>
</evidence>
<dbReference type="EMBL" id="AOSG01000001">
    <property type="protein sequence ID" value="EOR72820.1"/>
    <property type="molecule type" value="Genomic_DNA"/>
</dbReference>
<dbReference type="InterPro" id="IPR008949">
    <property type="entry name" value="Isoprenoid_synthase_dom_sf"/>
</dbReference>
<dbReference type="PANTHER" id="PTHR31480">
    <property type="entry name" value="BIFUNCTIONAL LYCOPENE CYCLASE/PHYTOENE SYNTHASE"/>
    <property type="match status" value="1"/>
</dbReference>
<dbReference type="InterPro" id="IPR044843">
    <property type="entry name" value="Trans_IPPS_bact-type"/>
</dbReference>